<protein>
    <submittedName>
        <fullName evidence="1">DUF4843 domain-containing protein</fullName>
    </submittedName>
</protein>
<keyword evidence="2" id="KW-1185">Reference proteome</keyword>
<organism evidence="1 2">
    <name type="scientific">Arachidicoccus soli</name>
    <dbReference type="NCBI Taxonomy" id="2341117"/>
    <lineage>
        <taxon>Bacteria</taxon>
        <taxon>Pseudomonadati</taxon>
        <taxon>Bacteroidota</taxon>
        <taxon>Chitinophagia</taxon>
        <taxon>Chitinophagales</taxon>
        <taxon>Chitinophagaceae</taxon>
        <taxon>Arachidicoccus</taxon>
    </lineage>
</organism>
<evidence type="ECO:0000313" key="2">
    <source>
        <dbReference type="Proteomes" id="UP000266118"/>
    </source>
</evidence>
<reference evidence="1 2" key="1">
    <citation type="submission" date="2018-09" db="EMBL/GenBank/DDBJ databases">
        <title>Arachidicoccus sp. nov., a bacterium isolated from soil.</title>
        <authorList>
            <person name="Weon H.-Y."/>
            <person name="Kwon S.-W."/>
            <person name="Lee S.A."/>
        </authorList>
    </citation>
    <scope>NUCLEOTIDE SEQUENCE [LARGE SCALE GENOMIC DNA]</scope>
    <source>
        <strain evidence="1 2">KIS59-12</strain>
    </source>
</reference>
<proteinExistence type="predicted"/>
<dbReference type="InterPro" id="IPR032299">
    <property type="entry name" value="DUF4843"/>
</dbReference>
<gene>
    <name evidence="1" type="ORF">D6B99_06785</name>
</gene>
<dbReference type="AlphaFoldDB" id="A0A386HPH8"/>
<dbReference type="KEGG" id="ark:D6B99_06785"/>
<sequence length="300" mass="34651">MKPSMINFLRQGMYKRGSIRQFKKIKNIRMKGNTFIFTILMGLFLNACQKADLKVYNSPANVYFDFSGTQRDSLLYTFAFEPSRGADTVYLPVRLSGIREPKDRRFIIKIDPNPDSTTAVAYKHYKPLDSFYILKANTGLTQVPLIIYNSDSSLQYKSVKIKFILYPTTDLDTSLNSLIRGQLVFSSKLERPDWWGMWLGDYFSQTKFQLFIITTGQISMSTSGLDAPKNLYFVSELTAFLNNPNNWVKKNAGRGYVLEQQPDGAYYFYNKDNPNKKILYQYDAQAGKYFFIDENGLEIN</sequence>
<dbReference type="EMBL" id="CP032489">
    <property type="protein sequence ID" value="AYD47341.1"/>
    <property type="molecule type" value="Genomic_DNA"/>
</dbReference>
<dbReference type="Pfam" id="PF16132">
    <property type="entry name" value="DUF4843"/>
    <property type="match status" value="1"/>
</dbReference>
<name>A0A386HPH8_9BACT</name>
<evidence type="ECO:0000313" key="1">
    <source>
        <dbReference type="EMBL" id="AYD47341.1"/>
    </source>
</evidence>
<accession>A0A386HPH8</accession>
<dbReference type="OrthoDB" id="1094829at2"/>
<dbReference type="Proteomes" id="UP000266118">
    <property type="component" value="Chromosome"/>
</dbReference>